<evidence type="ECO:0000313" key="6">
    <source>
        <dbReference type="Proteomes" id="UP000631114"/>
    </source>
</evidence>
<keyword evidence="2" id="KW-0539">Nucleus</keyword>
<dbReference type="InterPro" id="IPR031052">
    <property type="entry name" value="FHY3/FAR1"/>
</dbReference>
<accession>A0A835HQP4</accession>
<protein>
    <recommendedName>
        <fullName evidence="2">Protein FAR1-RELATED SEQUENCE</fullName>
    </recommendedName>
</protein>
<feature type="region of interest" description="Disordered" evidence="3">
    <location>
        <begin position="204"/>
        <end position="320"/>
    </location>
</feature>
<keyword evidence="2" id="KW-0862">Zinc</keyword>
<dbReference type="EMBL" id="JADFTS010000006">
    <property type="protein sequence ID" value="KAF9603141.1"/>
    <property type="molecule type" value="Genomic_DNA"/>
</dbReference>
<keyword evidence="1 2" id="KW-0863">Zinc-finger</keyword>
<dbReference type="GO" id="GO:0005634">
    <property type="term" value="C:nucleus"/>
    <property type="evidence" value="ECO:0007669"/>
    <property type="project" value="UniProtKB-SubCell"/>
</dbReference>
<dbReference type="OrthoDB" id="128308at2759"/>
<dbReference type="GO" id="GO:0006355">
    <property type="term" value="P:regulation of DNA-templated transcription"/>
    <property type="evidence" value="ECO:0007669"/>
    <property type="project" value="UniProtKB-UniRule"/>
</dbReference>
<dbReference type="GO" id="GO:0008270">
    <property type="term" value="F:zinc ion binding"/>
    <property type="evidence" value="ECO:0007669"/>
    <property type="project" value="UniProtKB-UniRule"/>
</dbReference>
<evidence type="ECO:0000313" key="5">
    <source>
        <dbReference type="EMBL" id="KAF9603141.1"/>
    </source>
</evidence>
<comment type="similarity">
    <text evidence="2">Belongs to the FHY3/FAR1 family.</text>
</comment>
<comment type="subcellular location">
    <subcellularLocation>
        <location evidence="2">Nucleus</location>
    </subcellularLocation>
</comment>
<gene>
    <name evidence="5" type="ORF">IFM89_033977</name>
</gene>
<dbReference type="Proteomes" id="UP000631114">
    <property type="component" value="Unassembled WGS sequence"/>
</dbReference>
<sequence>MEESRLRIFEDMRQVTGFSDEDAEHNIQTPFVGMGFDSSEEAKEYYEKYGLNKGFSIIKRSSNKSWSNCDKVEFMRNKIDGENQHWIVKWNPQTCGGVCECYRYEFVGIPCAHLLKVLSKLDVYEIPKCFIKERWLKGANRFRRDDKGGSQCQEQIDAMNLSYLCQEATKWACIASRTPASYKIFLDGLRELGKKISCITPGEVVNEDGPSESAPCASRDDPSLPSAPCASSNDPSLPFVLLDPPVSRTKGRPGKKDDASQGKHGRYLDPMEEQGSKNKRKCHSCNSYADHDSRNCPSKKTKSDHEGTSMVEGAEDLSNT</sequence>
<feature type="domain" description="SWIM-type" evidence="4">
    <location>
        <begin position="86"/>
        <end position="122"/>
    </location>
</feature>
<dbReference type="Pfam" id="PF04434">
    <property type="entry name" value="SWIM"/>
    <property type="match status" value="1"/>
</dbReference>
<dbReference type="InterPro" id="IPR007527">
    <property type="entry name" value="Znf_SWIM"/>
</dbReference>
<dbReference type="PANTHER" id="PTHR31669:SF302">
    <property type="entry name" value="PROTEIN FAR1-RELATED SEQUENCE"/>
    <property type="match status" value="1"/>
</dbReference>
<dbReference type="PANTHER" id="PTHR31669">
    <property type="entry name" value="PROTEIN FAR1-RELATED SEQUENCE 10-RELATED"/>
    <property type="match status" value="1"/>
</dbReference>
<evidence type="ECO:0000259" key="4">
    <source>
        <dbReference type="PROSITE" id="PS50966"/>
    </source>
</evidence>
<dbReference type="AlphaFoldDB" id="A0A835HQP4"/>
<evidence type="ECO:0000256" key="3">
    <source>
        <dbReference type="SAM" id="MobiDB-lite"/>
    </source>
</evidence>
<reference evidence="5 6" key="1">
    <citation type="submission" date="2020-10" db="EMBL/GenBank/DDBJ databases">
        <title>The Coptis chinensis genome and diversification of protoberbering-type alkaloids.</title>
        <authorList>
            <person name="Wang B."/>
            <person name="Shu S."/>
            <person name="Song C."/>
            <person name="Liu Y."/>
        </authorList>
    </citation>
    <scope>NUCLEOTIDE SEQUENCE [LARGE SCALE GENOMIC DNA]</scope>
    <source>
        <strain evidence="5">HL-2020</strain>
        <tissue evidence="5">Leaf</tissue>
    </source>
</reference>
<comment type="function">
    <text evidence="2">Putative transcription activator involved in regulating light control of development.</text>
</comment>
<evidence type="ECO:0000256" key="2">
    <source>
        <dbReference type="RuleBase" id="RU367018"/>
    </source>
</evidence>
<dbReference type="PROSITE" id="PS50966">
    <property type="entry name" value="ZF_SWIM"/>
    <property type="match status" value="1"/>
</dbReference>
<proteinExistence type="inferred from homology"/>
<evidence type="ECO:0000256" key="1">
    <source>
        <dbReference type="PROSITE-ProRule" id="PRU00325"/>
    </source>
</evidence>
<comment type="caution">
    <text evidence="5">The sequence shown here is derived from an EMBL/GenBank/DDBJ whole genome shotgun (WGS) entry which is preliminary data.</text>
</comment>
<feature type="compositionally biased region" description="Basic and acidic residues" evidence="3">
    <location>
        <begin position="254"/>
        <end position="269"/>
    </location>
</feature>
<organism evidence="5 6">
    <name type="scientific">Coptis chinensis</name>
    <dbReference type="NCBI Taxonomy" id="261450"/>
    <lineage>
        <taxon>Eukaryota</taxon>
        <taxon>Viridiplantae</taxon>
        <taxon>Streptophyta</taxon>
        <taxon>Embryophyta</taxon>
        <taxon>Tracheophyta</taxon>
        <taxon>Spermatophyta</taxon>
        <taxon>Magnoliopsida</taxon>
        <taxon>Ranunculales</taxon>
        <taxon>Ranunculaceae</taxon>
        <taxon>Coptidoideae</taxon>
        <taxon>Coptis</taxon>
    </lineage>
</organism>
<keyword evidence="6" id="KW-1185">Reference proteome</keyword>
<name>A0A835HQP4_9MAGN</name>
<keyword evidence="2" id="KW-0479">Metal-binding</keyword>